<gene>
    <name evidence="3" type="ORF">RDB_LOCUS1394</name>
</gene>
<keyword evidence="1" id="KW-0694">RNA-binding</keyword>
<proteinExistence type="predicted"/>
<dbReference type="EMBL" id="CAJMXA010000016">
    <property type="protein sequence ID" value="CAE6411338.1"/>
    <property type="molecule type" value="Genomic_DNA"/>
</dbReference>
<evidence type="ECO:0000313" key="3">
    <source>
        <dbReference type="EMBL" id="CAE6411338.1"/>
    </source>
</evidence>
<evidence type="ECO:0000256" key="1">
    <source>
        <dbReference type="ARBA" id="ARBA00022884"/>
    </source>
</evidence>
<dbReference type="GO" id="GO:0015074">
    <property type="term" value="P:DNA integration"/>
    <property type="evidence" value="ECO:0007669"/>
    <property type="project" value="InterPro"/>
</dbReference>
<dbReference type="GO" id="GO:0005634">
    <property type="term" value="C:nucleus"/>
    <property type="evidence" value="ECO:0007669"/>
    <property type="project" value="UniProtKB-ARBA"/>
</dbReference>
<protein>
    <recommendedName>
        <fullName evidence="2">Integrase catalytic domain-containing protein</fullName>
    </recommendedName>
</protein>
<organism evidence="3 4">
    <name type="scientific">Rhizoctonia solani</name>
    <dbReference type="NCBI Taxonomy" id="456999"/>
    <lineage>
        <taxon>Eukaryota</taxon>
        <taxon>Fungi</taxon>
        <taxon>Dikarya</taxon>
        <taxon>Basidiomycota</taxon>
        <taxon>Agaricomycotina</taxon>
        <taxon>Agaricomycetes</taxon>
        <taxon>Cantharellales</taxon>
        <taxon>Ceratobasidiaceae</taxon>
        <taxon>Rhizoctonia</taxon>
    </lineage>
</organism>
<dbReference type="InterPro" id="IPR001584">
    <property type="entry name" value="Integrase_cat-core"/>
</dbReference>
<dbReference type="InterPro" id="IPR012337">
    <property type="entry name" value="RNaseH-like_sf"/>
</dbReference>
<dbReference type="SUPFAM" id="SSF53098">
    <property type="entry name" value="Ribonuclease H-like"/>
    <property type="match status" value="1"/>
</dbReference>
<dbReference type="PROSITE" id="PS50994">
    <property type="entry name" value="INTEGRASE"/>
    <property type="match status" value="1"/>
</dbReference>
<feature type="domain" description="Integrase catalytic" evidence="2">
    <location>
        <begin position="248"/>
        <end position="331"/>
    </location>
</feature>
<dbReference type="InterPro" id="IPR058913">
    <property type="entry name" value="Integrase_dom_put"/>
</dbReference>
<dbReference type="Proteomes" id="UP000663853">
    <property type="component" value="Unassembled WGS sequence"/>
</dbReference>
<dbReference type="GO" id="GO:0003723">
    <property type="term" value="F:RNA binding"/>
    <property type="evidence" value="ECO:0007669"/>
    <property type="project" value="UniProtKB-KW"/>
</dbReference>
<dbReference type="AlphaFoldDB" id="A0A8H3AAD4"/>
<comment type="caution">
    <text evidence="3">The sequence shown here is derived from an EMBL/GenBank/DDBJ whole genome shotgun (WGS) entry which is preliminary data.</text>
</comment>
<evidence type="ECO:0000259" key="2">
    <source>
        <dbReference type="PROSITE" id="PS50994"/>
    </source>
</evidence>
<reference evidence="3" key="1">
    <citation type="submission" date="2021-01" db="EMBL/GenBank/DDBJ databases">
        <authorList>
            <person name="Kaushik A."/>
        </authorList>
    </citation>
    <scope>NUCLEOTIDE SEQUENCE</scope>
    <source>
        <strain evidence="3">AG6-10EEA</strain>
    </source>
</reference>
<dbReference type="Pfam" id="PF24764">
    <property type="entry name" value="rva_4"/>
    <property type="match status" value="1"/>
</dbReference>
<accession>A0A8H3AAD4</accession>
<name>A0A8H3AAD4_9AGAM</name>
<dbReference type="PANTHER" id="PTHR46791:SF5">
    <property type="entry name" value="CLR5 DOMAIN-CONTAINING PROTEIN-RELATED"/>
    <property type="match status" value="1"/>
</dbReference>
<evidence type="ECO:0000313" key="4">
    <source>
        <dbReference type="Proteomes" id="UP000663853"/>
    </source>
</evidence>
<sequence length="533" mass="60971">MDQSVENNQNLSGIRFAYRNLEQEVIRALHTQLGDAHQLGQTRMRAVRLLEYINIHANIIPPFELLDARESIDAMIQDLDSGCNMSLDPLPLGNSIATTYTRQTGGPGRPRIEFDPTLLAQALELRGTHELAPLLDCCPRTVRRRALEMGLVEPSHPVRAVEETETGELVEVYRPPAQHYSNMPDADLIRLVSDTLAMFPFFGNKMMDGYLKAMGYVLPRERIRNALKVVRGAPGIFGSRPIHRVKYQVPGPNSLWHHDGQHGLVRFKLIIHMFVDGYSRLVTGVGVHNNNLASTVLNLFHIARGHYGTPSRVRGDHGVENVQVAAWMEQHQGHGRGSYIWGRSVHNTRIERLWYDITEGFGWKWKLFFYDLEVHHGLIPTLETHLWLLHYLFLDNINQDAQQWALAWNSHTMALRGEPNRSPKDLWFFGMIQHGPRGLQQLTDEDAMLADELQNYGIDPEAIENEELMHHFATNNENELAGVARTIELELERRQVDIHTSDMMVRRRVWEVALEILEMAPPHQEEIAGIARM</sequence>
<dbReference type="PANTHER" id="PTHR46791">
    <property type="entry name" value="EXPRESSED PROTEIN"/>
    <property type="match status" value="1"/>
</dbReference>